<dbReference type="Proteomes" id="UP000014760">
    <property type="component" value="Unassembled WGS sequence"/>
</dbReference>
<evidence type="ECO:0000256" key="3">
    <source>
        <dbReference type="ARBA" id="ARBA00022898"/>
    </source>
</evidence>
<comment type="cofactor">
    <cofactor evidence="1">
        <name>pyridoxal 5'-phosphate</name>
        <dbReference type="ChEBI" id="CHEBI:597326"/>
    </cofactor>
</comment>
<dbReference type="EMBL" id="AMQN01025353">
    <property type="status" value="NOT_ANNOTATED_CDS"/>
    <property type="molecule type" value="Genomic_DNA"/>
</dbReference>
<accession>R7U6P6</accession>
<evidence type="ECO:0000313" key="9">
    <source>
        <dbReference type="EMBL" id="ELU01821.1"/>
    </source>
</evidence>
<dbReference type="Pfam" id="PF00291">
    <property type="entry name" value="PALP"/>
    <property type="match status" value="1"/>
</dbReference>
<dbReference type="GO" id="GO:0030170">
    <property type="term" value="F:pyridoxal phosphate binding"/>
    <property type="evidence" value="ECO:0007669"/>
    <property type="project" value="InterPro"/>
</dbReference>
<dbReference type="GO" id="GO:0004794">
    <property type="term" value="F:threonine deaminase activity"/>
    <property type="evidence" value="ECO:0007669"/>
    <property type="project" value="TreeGrafter"/>
</dbReference>
<dbReference type="PANTHER" id="PTHR48078">
    <property type="entry name" value="THREONINE DEHYDRATASE, MITOCHONDRIAL-RELATED"/>
    <property type="match status" value="1"/>
</dbReference>
<organism evidence="9">
    <name type="scientific">Capitella teleta</name>
    <name type="common">Polychaete worm</name>
    <dbReference type="NCBI Taxonomy" id="283909"/>
    <lineage>
        <taxon>Eukaryota</taxon>
        <taxon>Metazoa</taxon>
        <taxon>Spiralia</taxon>
        <taxon>Lophotrochozoa</taxon>
        <taxon>Annelida</taxon>
        <taxon>Polychaeta</taxon>
        <taxon>Sedentaria</taxon>
        <taxon>Scolecida</taxon>
        <taxon>Capitellidae</taxon>
        <taxon>Capitella</taxon>
    </lineage>
</organism>
<dbReference type="InterPro" id="IPR001926">
    <property type="entry name" value="TrpB-like_PALP"/>
</dbReference>
<dbReference type="EnsemblMetazoa" id="CapteT210767">
    <property type="protein sequence ID" value="CapteP210767"/>
    <property type="gene ID" value="CapteG210767"/>
</dbReference>
<dbReference type="HOGENOM" id="CLU_021152_4_2_1"/>
<dbReference type="InterPro" id="IPR000634">
    <property type="entry name" value="Ser/Thr_deHydtase_PyrdxlP-BS"/>
</dbReference>
<protein>
    <recommendedName>
        <fullName evidence="2">L-serine ammonia-lyase</fullName>
        <ecNumber evidence="2">4.3.1.17</ecNumber>
    </recommendedName>
    <alternativeName>
        <fullName evidence="5">L-serine deaminase</fullName>
    </alternativeName>
    <alternativeName>
        <fullName evidence="6">L-threonine dehydratase</fullName>
    </alternativeName>
</protein>
<dbReference type="EC" id="4.3.1.17" evidence="2"/>
<dbReference type="PROSITE" id="PS00165">
    <property type="entry name" value="DEHYDRATASE_SER_THR"/>
    <property type="match status" value="1"/>
</dbReference>
<dbReference type="InterPro" id="IPR036052">
    <property type="entry name" value="TrpB-like_PALP_sf"/>
</dbReference>
<comment type="catalytic activity">
    <reaction evidence="7">
        <text>L-serine = pyruvate + NH4(+)</text>
        <dbReference type="Rhea" id="RHEA:19169"/>
        <dbReference type="ChEBI" id="CHEBI:15361"/>
        <dbReference type="ChEBI" id="CHEBI:28938"/>
        <dbReference type="ChEBI" id="CHEBI:33384"/>
        <dbReference type="EC" id="4.3.1.17"/>
    </reaction>
</comment>
<keyword evidence="3" id="KW-0663">Pyridoxal phosphate</keyword>
<dbReference type="GO" id="GO:0003941">
    <property type="term" value="F:L-serine ammonia-lyase activity"/>
    <property type="evidence" value="ECO:0007669"/>
    <property type="project" value="UniProtKB-EC"/>
</dbReference>
<reference evidence="10" key="3">
    <citation type="submission" date="2015-06" db="UniProtKB">
        <authorList>
            <consortium name="EnsemblMetazoa"/>
        </authorList>
    </citation>
    <scope>IDENTIFICATION</scope>
</reference>
<sequence>MTGHINLQTIAEAQNRIRKYVTASPMIPLHQSKGHQIFLKLENLQPVGSFKLRGACNALLSKKPEVIRDGVFTLSTGNFGHALAWIANQLNIPCHVIVPDHVPEAKMAGVRYNGGHVVRVSFEKWWRYVQNEETPELEGYYVHPDGEDEIISGNGTLGLEIMAQLPDVDAIFVPYGSGGLCAGVSIAVKAMNASVEVCACEISTAAPFEAARRNGKPTSIDFQASFVDGIGCPSVLDKIWEIVNELIDYSVTVNLEEARSATKIMAESNHVIVEGAGAVSVAAALKEDRGRKIVCVVSGGNIDHGVYADILSSNRELEH</sequence>
<feature type="domain" description="Tryptophan synthase beta chain-like PALP" evidence="8">
    <location>
        <begin position="20"/>
        <end position="299"/>
    </location>
</feature>
<name>R7U6P6_CAPTE</name>
<gene>
    <name evidence="9" type="ORF">CAPTEDRAFT_210767</name>
</gene>
<evidence type="ECO:0000313" key="11">
    <source>
        <dbReference type="Proteomes" id="UP000014760"/>
    </source>
</evidence>
<dbReference type="SUPFAM" id="SSF53686">
    <property type="entry name" value="Tryptophan synthase beta subunit-like PLP-dependent enzymes"/>
    <property type="match status" value="1"/>
</dbReference>
<dbReference type="Gene3D" id="3.40.50.1100">
    <property type="match status" value="2"/>
</dbReference>
<evidence type="ECO:0000256" key="2">
    <source>
        <dbReference type="ARBA" id="ARBA00012093"/>
    </source>
</evidence>
<dbReference type="PANTHER" id="PTHR48078:SF6">
    <property type="entry name" value="L-THREONINE DEHYDRATASE CATABOLIC TDCB"/>
    <property type="match status" value="1"/>
</dbReference>
<evidence type="ECO:0000256" key="1">
    <source>
        <dbReference type="ARBA" id="ARBA00001933"/>
    </source>
</evidence>
<dbReference type="AlphaFoldDB" id="R7U6P6"/>
<dbReference type="OrthoDB" id="4418812at2759"/>
<reference evidence="9 11" key="2">
    <citation type="journal article" date="2013" name="Nature">
        <title>Insights into bilaterian evolution from three spiralian genomes.</title>
        <authorList>
            <person name="Simakov O."/>
            <person name="Marletaz F."/>
            <person name="Cho S.J."/>
            <person name="Edsinger-Gonzales E."/>
            <person name="Havlak P."/>
            <person name="Hellsten U."/>
            <person name="Kuo D.H."/>
            <person name="Larsson T."/>
            <person name="Lv J."/>
            <person name="Arendt D."/>
            <person name="Savage R."/>
            <person name="Osoegawa K."/>
            <person name="de Jong P."/>
            <person name="Grimwood J."/>
            <person name="Chapman J.A."/>
            <person name="Shapiro H."/>
            <person name="Aerts A."/>
            <person name="Otillar R.P."/>
            <person name="Terry A.Y."/>
            <person name="Boore J.L."/>
            <person name="Grigoriev I.V."/>
            <person name="Lindberg D.R."/>
            <person name="Seaver E.C."/>
            <person name="Weisblat D.A."/>
            <person name="Putnam N.H."/>
            <person name="Rokhsar D.S."/>
        </authorList>
    </citation>
    <scope>NUCLEOTIDE SEQUENCE</scope>
    <source>
        <strain evidence="9 11">I ESC-2004</strain>
    </source>
</reference>
<dbReference type="OMA" id="VDHDAIC"/>
<evidence type="ECO:0000259" key="8">
    <source>
        <dbReference type="Pfam" id="PF00291"/>
    </source>
</evidence>
<dbReference type="GO" id="GO:0009097">
    <property type="term" value="P:isoleucine biosynthetic process"/>
    <property type="evidence" value="ECO:0007669"/>
    <property type="project" value="TreeGrafter"/>
</dbReference>
<evidence type="ECO:0000256" key="5">
    <source>
        <dbReference type="ARBA" id="ARBA00041766"/>
    </source>
</evidence>
<dbReference type="GO" id="GO:0006567">
    <property type="term" value="P:L-threonine catabolic process"/>
    <property type="evidence" value="ECO:0007669"/>
    <property type="project" value="TreeGrafter"/>
</dbReference>
<dbReference type="GO" id="GO:0006565">
    <property type="term" value="P:L-serine catabolic process"/>
    <property type="evidence" value="ECO:0007669"/>
    <property type="project" value="TreeGrafter"/>
</dbReference>
<keyword evidence="11" id="KW-1185">Reference proteome</keyword>
<evidence type="ECO:0000256" key="4">
    <source>
        <dbReference type="ARBA" id="ARBA00023239"/>
    </source>
</evidence>
<evidence type="ECO:0000313" key="10">
    <source>
        <dbReference type="EnsemblMetazoa" id="CapteP210767"/>
    </source>
</evidence>
<reference evidence="11" key="1">
    <citation type="submission" date="2012-12" db="EMBL/GenBank/DDBJ databases">
        <authorList>
            <person name="Hellsten U."/>
            <person name="Grimwood J."/>
            <person name="Chapman J.A."/>
            <person name="Shapiro H."/>
            <person name="Aerts A."/>
            <person name="Otillar R.P."/>
            <person name="Terry A.Y."/>
            <person name="Boore J.L."/>
            <person name="Simakov O."/>
            <person name="Marletaz F."/>
            <person name="Cho S.-J."/>
            <person name="Edsinger-Gonzales E."/>
            <person name="Havlak P."/>
            <person name="Kuo D.-H."/>
            <person name="Larsson T."/>
            <person name="Lv J."/>
            <person name="Arendt D."/>
            <person name="Savage R."/>
            <person name="Osoegawa K."/>
            <person name="de Jong P."/>
            <person name="Lindberg D.R."/>
            <person name="Seaver E.C."/>
            <person name="Weisblat D.A."/>
            <person name="Putnam N.H."/>
            <person name="Grigoriev I.V."/>
            <person name="Rokhsar D.S."/>
        </authorList>
    </citation>
    <scope>NUCLEOTIDE SEQUENCE</scope>
    <source>
        <strain evidence="11">I ESC-2004</strain>
    </source>
</reference>
<evidence type="ECO:0000256" key="6">
    <source>
        <dbReference type="ARBA" id="ARBA00042605"/>
    </source>
</evidence>
<proteinExistence type="predicted"/>
<keyword evidence="4" id="KW-0456">Lyase</keyword>
<evidence type="ECO:0000256" key="7">
    <source>
        <dbReference type="ARBA" id="ARBA00049406"/>
    </source>
</evidence>
<dbReference type="EMBL" id="KB304612">
    <property type="protein sequence ID" value="ELU01821.1"/>
    <property type="molecule type" value="Genomic_DNA"/>
</dbReference>
<dbReference type="InterPro" id="IPR050147">
    <property type="entry name" value="Ser/Thr_Dehydratase"/>
</dbReference>
<dbReference type="STRING" id="283909.R7U6P6"/>